<feature type="region of interest" description="Disordered" evidence="1">
    <location>
        <begin position="65"/>
        <end position="90"/>
    </location>
</feature>
<proteinExistence type="predicted"/>
<feature type="signal peptide" evidence="2">
    <location>
        <begin position="1"/>
        <end position="31"/>
    </location>
</feature>
<dbReference type="Pfam" id="PF01607">
    <property type="entry name" value="CBM_14"/>
    <property type="match status" value="1"/>
</dbReference>
<sequence length="576" mass="62619">MVPKLFKVQVANMKTLWIPLCLCLLFQVVMLSDQFSDVSTVSYTGEQSEESSTDECTESRYCEMPIPYSSQPDSPDVDDGSTMEGGMSNRISHTPTDVPSYLALCQKFHLRMEKLESEHPEIKEIKIKLTEKLTNYASEFELELASKDGETLIFKIFKFMEFIVDELKADFEKILHDKKEMDDDFKKILPDKEIDDFEDGILMGSIKGIPGIHFPNYKEIPITSFDCHGRNIPGFYADVETGCQVFHVCYEHRRESFLCPIGMIFNQPILACDYWYSSDCTKAPKYFDKDDKFTNLKDHVLKDDKMVDFIENLFDGKKAIPPAEVQEIDTEDLLKFLPVKSKVVEFPEVYKPVQKQIVPPVTFKDVDTVADGIFDDLVGTGIHVTSKARQKLAAIPEPEDKAFVVPPVYKPFPNKDKLSAKAFASVPIMKTKKIASVAKLATASKLVSAAAVPAAKAIFSAPIAKAKVASAAAIPAAKLKMAAVPVVKAKAASAAAAAAIPAAKLKMAAVPIVKAKAASASAAAAAAIPAAKLKMAAVPIVKAKAASAAAAAAIPAAKLKMAAVPIVKAKAASAQS</sequence>
<dbReference type="GO" id="GO:0005576">
    <property type="term" value="C:extracellular region"/>
    <property type="evidence" value="ECO:0007669"/>
    <property type="project" value="InterPro"/>
</dbReference>
<dbReference type="PANTHER" id="PTHR22933">
    <property type="entry name" value="FI18007P1-RELATED"/>
    <property type="match status" value="1"/>
</dbReference>
<protein>
    <submittedName>
        <fullName evidence="4">Chitin-binding type-2 domain-containing protein</fullName>
    </submittedName>
</protein>
<keyword evidence="2" id="KW-0732">Signal</keyword>
<comment type="caution">
    <text evidence="4">The sequence shown here is derived from an EMBL/GenBank/DDBJ whole genome shotgun (WGS) entry which is preliminary data.</text>
</comment>
<dbReference type="PANTHER" id="PTHR22933:SF43">
    <property type="entry name" value="LP10131P"/>
    <property type="match status" value="1"/>
</dbReference>
<organism evidence="4 5">
    <name type="scientific">Caerostris darwini</name>
    <dbReference type="NCBI Taxonomy" id="1538125"/>
    <lineage>
        <taxon>Eukaryota</taxon>
        <taxon>Metazoa</taxon>
        <taxon>Ecdysozoa</taxon>
        <taxon>Arthropoda</taxon>
        <taxon>Chelicerata</taxon>
        <taxon>Arachnida</taxon>
        <taxon>Araneae</taxon>
        <taxon>Araneomorphae</taxon>
        <taxon>Entelegynae</taxon>
        <taxon>Araneoidea</taxon>
        <taxon>Araneidae</taxon>
        <taxon>Caerostris</taxon>
    </lineage>
</organism>
<dbReference type="Proteomes" id="UP001054837">
    <property type="component" value="Unassembled WGS sequence"/>
</dbReference>
<reference evidence="4 5" key="1">
    <citation type="submission" date="2021-06" db="EMBL/GenBank/DDBJ databases">
        <title>Caerostris darwini draft genome.</title>
        <authorList>
            <person name="Kono N."/>
            <person name="Arakawa K."/>
        </authorList>
    </citation>
    <scope>NUCLEOTIDE SEQUENCE [LARGE SCALE GENOMIC DNA]</scope>
</reference>
<dbReference type="SUPFAM" id="SSF57625">
    <property type="entry name" value="Invertebrate chitin-binding proteins"/>
    <property type="match status" value="1"/>
</dbReference>
<dbReference type="InterPro" id="IPR036508">
    <property type="entry name" value="Chitin-bd_dom_sf"/>
</dbReference>
<accession>A0AAV4NK52</accession>
<feature type="domain" description="Chitin-binding type-2" evidence="3">
    <location>
        <begin position="224"/>
        <end position="282"/>
    </location>
</feature>
<feature type="chain" id="PRO_5043966196" evidence="2">
    <location>
        <begin position="32"/>
        <end position="576"/>
    </location>
</feature>
<dbReference type="SMART" id="SM00494">
    <property type="entry name" value="ChtBD2"/>
    <property type="match status" value="1"/>
</dbReference>
<dbReference type="Gene3D" id="2.170.140.10">
    <property type="entry name" value="Chitin binding domain"/>
    <property type="match status" value="1"/>
</dbReference>
<name>A0AAV4NK52_9ARAC</name>
<dbReference type="EMBL" id="BPLQ01001758">
    <property type="protein sequence ID" value="GIX85165.1"/>
    <property type="molecule type" value="Genomic_DNA"/>
</dbReference>
<evidence type="ECO:0000256" key="1">
    <source>
        <dbReference type="SAM" id="MobiDB-lite"/>
    </source>
</evidence>
<dbReference type="PROSITE" id="PS50940">
    <property type="entry name" value="CHIT_BIND_II"/>
    <property type="match status" value="1"/>
</dbReference>
<dbReference type="AlphaFoldDB" id="A0AAV4NK52"/>
<keyword evidence="5" id="KW-1185">Reference proteome</keyword>
<evidence type="ECO:0000313" key="5">
    <source>
        <dbReference type="Proteomes" id="UP001054837"/>
    </source>
</evidence>
<dbReference type="GO" id="GO:0008061">
    <property type="term" value="F:chitin binding"/>
    <property type="evidence" value="ECO:0007669"/>
    <property type="project" value="InterPro"/>
</dbReference>
<evidence type="ECO:0000313" key="4">
    <source>
        <dbReference type="EMBL" id="GIX85165.1"/>
    </source>
</evidence>
<evidence type="ECO:0000256" key="2">
    <source>
        <dbReference type="SAM" id="SignalP"/>
    </source>
</evidence>
<gene>
    <name evidence="4" type="primary">AVEN_134660_1</name>
    <name evidence="4" type="ORF">CDAR_100251</name>
</gene>
<dbReference type="InterPro" id="IPR052976">
    <property type="entry name" value="Scoloptoxin-like"/>
</dbReference>
<evidence type="ECO:0000259" key="3">
    <source>
        <dbReference type="PROSITE" id="PS50940"/>
    </source>
</evidence>
<dbReference type="InterPro" id="IPR002557">
    <property type="entry name" value="Chitin-bd_dom"/>
</dbReference>